<gene>
    <name evidence="8" type="primary">LOC104758368</name>
</gene>
<reference evidence="7" key="1">
    <citation type="journal article" date="2014" name="Nat. Commun.">
        <title>The emerging biofuel crop Camelina sativa retains a highly undifferentiated hexaploid genome structure.</title>
        <authorList>
            <person name="Kagale S."/>
            <person name="Koh C."/>
            <person name="Nixon J."/>
            <person name="Bollina V."/>
            <person name="Clarke W.E."/>
            <person name="Tuteja R."/>
            <person name="Spillane C."/>
            <person name="Robinson S.J."/>
            <person name="Links M.G."/>
            <person name="Clarke C."/>
            <person name="Higgins E.E."/>
            <person name="Huebert T."/>
            <person name="Sharpe A.G."/>
            <person name="Parkin I.A."/>
        </authorList>
    </citation>
    <scope>NUCLEOTIDE SEQUENCE [LARGE SCALE GENOMIC DNA]</scope>
    <source>
        <strain evidence="7">cv. DH55</strain>
    </source>
</reference>
<dbReference type="PROSITE" id="PS01359">
    <property type="entry name" value="ZF_PHD_1"/>
    <property type="match status" value="1"/>
</dbReference>
<keyword evidence="3" id="KW-0862">Zinc</keyword>
<keyword evidence="1" id="KW-0479">Metal-binding</keyword>
<dbReference type="SUPFAM" id="SSF57903">
    <property type="entry name" value="FYVE/PHD zinc finger"/>
    <property type="match status" value="1"/>
</dbReference>
<dbReference type="InterPro" id="IPR056699">
    <property type="entry name" value="DUF7797"/>
</dbReference>
<name>A0ABM0X286_CAMSA</name>
<feature type="compositionally biased region" description="Polar residues" evidence="5">
    <location>
        <begin position="738"/>
        <end position="766"/>
    </location>
</feature>
<evidence type="ECO:0000256" key="3">
    <source>
        <dbReference type="ARBA" id="ARBA00022833"/>
    </source>
</evidence>
<accession>A0ABM0X286</accession>
<protein>
    <submittedName>
        <fullName evidence="8">PHD finger protein At3g20280-like isoform X1</fullName>
    </submittedName>
</protein>
<organism evidence="7 8">
    <name type="scientific">Camelina sativa</name>
    <name type="common">False flax</name>
    <name type="synonym">Myagrum sativum</name>
    <dbReference type="NCBI Taxonomy" id="90675"/>
    <lineage>
        <taxon>Eukaryota</taxon>
        <taxon>Viridiplantae</taxon>
        <taxon>Streptophyta</taxon>
        <taxon>Embryophyta</taxon>
        <taxon>Tracheophyta</taxon>
        <taxon>Spermatophyta</taxon>
        <taxon>Magnoliopsida</taxon>
        <taxon>eudicotyledons</taxon>
        <taxon>Gunneridae</taxon>
        <taxon>Pentapetalae</taxon>
        <taxon>rosids</taxon>
        <taxon>malvids</taxon>
        <taxon>Brassicales</taxon>
        <taxon>Brassicaceae</taxon>
        <taxon>Camelineae</taxon>
        <taxon>Camelina</taxon>
    </lineage>
</organism>
<dbReference type="InterPro" id="IPR019787">
    <property type="entry name" value="Znf_PHD-finger"/>
</dbReference>
<dbReference type="PANTHER" id="PTHR47527">
    <property type="entry name" value="RING/FYVE/PHD ZINC FINGER SUPERFAMILY PROTEIN"/>
    <property type="match status" value="1"/>
</dbReference>
<feature type="compositionally biased region" description="Polar residues" evidence="5">
    <location>
        <begin position="692"/>
        <end position="711"/>
    </location>
</feature>
<proteinExistence type="predicted"/>
<dbReference type="Pfam" id="PF25073">
    <property type="entry name" value="DUF7797"/>
    <property type="match status" value="1"/>
</dbReference>
<dbReference type="InterPro" id="IPR013083">
    <property type="entry name" value="Znf_RING/FYVE/PHD"/>
</dbReference>
<evidence type="ECO:0000313" key="8">
    <source>
        <dbReference type="RefSeq" id="XP_010479524.1"/>
    </source>
</evidence>
<sequence length="766" mass="83141">MDVAISDVPVNLQSEEHRDGVDESVVVVDDEQPPAKKPRFDEEVNRVAEIVLVLSALRKIRGGKNPTELEIELMVEAKSKLVDMCQEFTPKDIISRDAIGAVIEDLGLNAKVKDQRLGFRAPKLTISEKLSLGKRKMEESKKNPVVSTTYTSTVHSSVPAANHVSTSHQWPNSEVKATTSSVNPAPGSHFVRDASKITQPRIERPLFKSDMHTGPSQAPAVPAGNYYGNATTWSAQPHSSSSTISFGTASDSKVPVQSSSRVTDPTFRPFMSQTPPGAFPGMKGVSYGQTSSPFGNNNHAEIAKLIHKVLQPRAKQNVLWKPPSREYMSKAMTCQMCLGNINEVETVLICDACEKGYHLKCLQAHNMKGVPKSEWHCSRCVQLYNGKSFPPKYGRVMRSATTAKMSSSTAEVQSPAEKKVGKLDPKVKQEAMPHPKTVKRVEDSAMEQTVEAGDAAMNPIVGAEDAAMSPIVKAAMSQIVEAGDAAMNPTVDAEDAAMNPRVKAAMSQIVEAEDAAINQAVDANFDPPVPVGNADAECDDPSGPVSHSETLHPPNLEKKIVLSKDATERGVSRSYQDKTPKIIAESSVQEENSASQTENSPTQPPPSQSNADHVQQQNTSPNVQEAIQKNFTENPATRTEISLTQPPPLQSNTDHVQEQNTTPTVQEATQKNFTEDPATQTEILPTQPPPLQSNTDHVQQENTTPTVQEVIQKNFAENPATQTENPPTQPPPLQSNTDHVQQQNTTPAVQEAIQKNSTENSSEGKS</sequence>
<feature type="compositionally biased region" description="Low complexity" evidence="5">
    <location>
        <begin position="239"/>
        <end position="252"/>
    </location>
</feature>
<evidence type="ECO:0000256" key="4">
    <source>
        <dbReference type="PROSITE-ProRule" id="PRU00146"/>
    </source>
</evidence>
<dbReference type="InterPro" id="IPR011011">
    <property type="entry name" value="Znf_FYVE_PHD"/>
</dbReference>
<dbReference type="GeneID" id="104758368"/>
<feature type="region of interest" description="Disordered" evidence="5">
    <location>
        <begin position="237"/>
        <end position="269"/>
    </location>
</feature>
<evidence type="ECO:0000256" key="1">
    <source>
        <dbReference type="ARBA" id="ARBA00022723"/>
    </source>
</evidence>
<dbReference type="Pfam" id="PF00628">
    <property type="entry name" value="PHD"/>
    <property type="match status" value="1"/>
</dbReference>
<feature type="domain" description="PHD-type" evidence="6">
    <location>
        <begin position="331"/>
        <end position="383"/>
    </location>
</feature>
<feature type="compositionally biased region" description="Polar residues" evidence="5">
    <location>
        <begin position="611"/>
        <end position="684"/>
    </location>
</feature>
<feature type="region of interest" description="Disordered" evidence="5">
    <location>
        <begin position="523"/>
        <end position="766"/>
    </location>
</feature>
<keyword evidence="7" id="KW-1185">Reference proteome</keyword>
<keyword evidence="2 4" id="KW-0863">Zinc-finger</keyword>
<evidence type="ECO:0000256" key="2">
    <source>
        <dbReference type="ARBA" id="ARBA00022771"/>
    </source>
</evidence>
<feature type="compositionally biased region" description="Basic and acidic residues" evidence="5">
    <location>
        <begin position="555"/>
        <end position="580"/>
    </location>
</feature>
<dbReference type="SMART" id="SM00249">
    <property type="entry name" value="PHD"/>
    <property type="match status" value="1"/>
</dbReference>
<dbReference type="InterPro" id="IPR019786">
    <property type="entry name" value="Zinc_finger_PHD-type_CS"/>
</dbReference>
<dbReference type="RefSeq" id="XP_010479524.1">
    <property type="nucleotide sequence ID" value="XM_010481222.1"/>
</dbReference>
<dbReference type="PROSITE" id="PS50016">
    <property type="entry name" value="ZF_PHD_2"/>
    <property type="match status" value="1"/>
</dbReference>
<evidence type="ECO:0000256" key="5">
    <source>
        <dbReference type="SAM" id="MobiDB-lite"/>
    </source>
</evidence>
<evidence type="ECO:0000259" key="6">
    <source>
        <dbReference type="PROSITE" id="PS50016"/>
    </source>
</evidence>
<dbReference type="Gene3D" id="3.30.40.10">
    <property type="entry name" value="Zinc/RING finger domain, C3HC4 (zinc finger)"/>
    <property type="match status" value="1"/>
</dbReference>
<evidence type="ECO:0000313" key="7">
    <source>
        <dbReference type="Proteomes" id="UP000694864"/>
    </source>
</evidence>
<reference evidence="8" key="2">
    <citation type="submission" date="2025-08" db="UniProtKB">
        <authorList>
            <consortium name="RefSeq"/>
        </authorList>
    </citation>
    <scope>IDENTIFICATION</scope>
    <source>
        <tissue evidence="8">Leaf</tissue>
    </source>
</reference>
<dbReference type="InterPro" id="IPR001965">
    <property type="entry name" value="Znf_PHD"/>
</dbReference>
<dbReference type="PANTHER" id="PTHR47527:SF3">
    <property type="entry name" value="RING_FYVE_PHD ZINC FINGER SUPERFAMILY PROTEIN"/>
    <property type="match status" value="1"/>
</dbReference>
<dbReference type="Proteomes" id="UP000694864">
    <property type="component" value="Chromosome 17"/>
</dbReference>